<sequence>MTEAQLVIKATKELKPLELLEILKARTEVFVVEQECPYQEVDNLDDNAIHVYFEKNTRVLAYTRIVTADNANTISFGRVLVRKDARKHKLGKAIVEETIKEIQKRFPDKTIQIAAQNYLRDFYQSFGFQPTSDVFLEDNISHVMMELK</sequence>
<organism evidence="2 3">
    <name type="scientific">Fructobacillus durionis</name>
    <dbReference type="NCBI Taxonomy" id="283737"/>
    <lineage>
        <taxon>Bacteria</taxon>
        <taxon>Bacillati</taxon>
        <taxon>Bacillota</taxon>
        <taxon>Bacilli</taxon>
        <taxon>Lactobacillales</taxon>
        <taxon>Lactobacillaceae</taxon>
        <taxon>Fructobacillus</taxon>
    </lineage>
</organism>
<dbReference type="Gene3D" id="3.40.630.30">
    <property type="match status" value="1"/>
</dbReference>
<keyword evidence="3" id="KW-1185">Reference proteome</keyword>
<dbReference type="Proteomes" id="UP000199376">
    <property type="component" value="Unassembled WGS sequence"/>
</dbReference>
<protein>
    <submittedName>
        <fullName evidence="2">ElaA protein</fullName>
    </submittedName>
</protein>
<dbReference type="AlphaFoldDB" id="A0A1I1GFL7"/>
<dbReference type="InterPro" id="IPR000182">
    <property type="entry name" value="GNAT_dom"/>
</dbReference>
<dbReference type="SUPFAM" id="SSF55729">
    <property type="entry name" value="Acyl-CoA N-acyltransferases (Nat)"/>
    <property type="match status" value="1"/>
</dbReference>
<dbReference type="RefSeq" id="WP_091502861.1">
    <property type="nucleotide sequence ID" value="NZ_FOLI01000005.1"/>
</dbReference>
<accession>A0A1I1GFL7</accession>
<reference evidence="2 3" key="1">
    <citation type="submission" date="2016-10" db="EMBL/GenBank/DDBJ databases">
        <authorList>
            <person name="de Groot N.N."/>
        </authorList>
    </citation>
    <scope>NUCLEOTIDE SEQUENCE [LARGE SCALE GENOMIC DNA]</scope>
    <source>
        <strain evidence="2 3">DSM 19113</strain>
    </source>
</reference>
<evidence type="ECO:0000313" key="3">
    <source>
        <dbReference type="Proteomes" id="UP000199376"/>
    </source>
</evidence>
<evidence type="ECO:0000259" key="1">
    <source>
        <dbReference type="PROSITE" id="PS51186"/>
    </source>
</evidence>
<dbReference type="EMBL" id="FOLI01000005">
    <property type="protein sequence ID" value="SFC10195.1"/>
    <property type="molecule type" value="Genomic_DNA"/>
</dbReference>
<dbReference type="Pfam" id="PF13673">
    <property type="entry name" value="Acetyltransf_10"/>
    <property type="match status" value="1"/>
</dbReference>
<dbReference type="PROSITE" id="PS51186">
    <property type="entry name" value="GNAT"/>
    <property type="match status" value="1"/>
</dbReference>
<proteinExistence type="predicted"/>
<dbReference type="OrthoDB" id="9796171at2"/>
<evidence type="ECO:0000313" key="2">
    <source>
        <dbReference type="EMBL" id="SFC10195.1"/>
    </source>
</evidence>
<dbReference type="InterPro" id="IPR016181">
    <property type="entry name" value="Acyl_CoA_acyltransferase"/>
</dbReference>
<gene>
    <name evidence="2" type="ORF">SAMN05660453_1059</name>
</gene>
<dbReference type="GO" id="GO:0016747">
    <property type="term" value="F:acyltransferase activity, transferring groups other than amino-acyl groups"/>
    <property type="evidence" value="ECO:0007669"/>
    <property type="project" value="InterPro"/>
</dbReference>
<name>A0A1I1GFL7_9LACO</name>
<feature type="domain" description="N-acetyltransferase" evidence="1">
    <location>
        <begin position="9"/>
        <end position="148"/>
    </location>
</feature>